<dbReference type="GO" id="GO:0030527">
    <property type="term" value="F:structural constituent of chromatin"/>
    <property type="evidence" value="ECO:0007669"/>
    <property type="project" value="InterPro"/>
</dbReference>
<reference evidence="1" key="1">
    <citation type="submission" date="2016-10" db="EMBL/GenBank/DDBJ databases">
        <title>Sequence of Gallionella enrichment culture.</title>
        <authorList>
            <person name="Poehlein A."/>
            <person name="Muehling M."/>
            <person name="Daniel R."/>
        </authorList>
    </citation>
    <scope>NUCLEOTIDE SEQUENCE</scope>
</reference>
<protein>
    <submittedName>
        <fullName evidence="1">Integration host factor subunit beta</fullName>
    </submittedName>
</protein>
<sequence length="57" mass="6493">MHIATIIQYLKKHGQKLDREIATDMGSYLRVLKTGEQVQIPAKHVPHFKSGTDLSYV</sequence>
<comment type="caution">
    <text evidence="1">The sequence shown here is derived from an EMBL/GenBank/DDBJ whole genome shotgun (WGS) entry which is preliminary data.</text>
</comment>
<evidence type="ECO:0000313" key="1">
    <source>
        <dbReference type="EMBL" id="OIR12502.1"/>
    </source>
</evidence>
<dbReference type="InterPro" id="IPR000119">
    <property type="entry name" value="Hist_DNA-bd"/>
</dbReference>
<accession>A0A1J5TKG2</accession>
<dbReference type="AlphaFoldDB" id="A0A1J5TKG2"/>
<dbReference type="Pfam" id="PF00216">
    <property type="entry name" value="Bac_DNA_binding"/>
    <property type="match status" value="1"/>
</dbReference>
<name>A0A1J5TKG2_9ZZZZ</name>
<dbReference type="EMBL" id="MLJW01000017">
    <property type="protein sequence ID" value="OIR12502.1"/>
    <property type="molecule type" value="Genomic_DNA"/>
</dbReference>
<dbReference type="GO" id="GO:0003677">
    <property type="term" value="F:DNA binding"/>
    <property type="evidence" value="ECO:0007669"/>
    <property type="project" value="InterPro"/>
</dbReference>
<proteinExistence type="predicted"/>
<gene>
    <name evidence="1" type="primary">ihfB_4</name>
    <name evidence="1" type="ORF">GALL_62010</name>
</gene>
<organism evidence="1">
    <name type="scientific">mine drainage metagenome</name>
    <dbReference type="NCBI Taxonomy" id="410659"/>
    <lineage>
        <taxon>unclassified sequences</taxon>
        <taxon>metagenomes</taxon>
        <taxon>ecological metagenomes</taxon>
    </lineage>
</organism>